<organism evidence="2 3">
    <name type="scientific">Inhella inkyongensis</name>
    <dbReference type="NCBI Taxonomy" id="392593"/>
    <lineage>
        <taxon>Bacteria</taxon>
        <taxon>Pseudomonadati</taxon>
        <taxon>Pseudomonadota</taxon>
        <taxon>Betaproteobacteria</taxon>
        <taxon>Burkholderiales</taxon>
        <taxon>Sphaerotilaceae</taxon>
        <taxon>Inhella</taxon>
    </lineage>
</organism>
<feature type="domain" description="ChrR-like cupin" evidence="1">
    <location>
        <begin position="176"/>
        <end position="261"/>
    </location>
</feature>
<protein>
    <recommendedName>
        <fullName evidence="1">ChrR-like cupin domain-containing protein</fullName>
    </recommendedName>
</protein>
<proteinExistence type="predicted"/>
<dbReference type="InterPro" id="IPR025979">
    <property type="entry name" value="ChrR-like_cupin_dom"/>
</dbReference>
<dbReference type="SUPFAM" id="SSF51182">
    <property type="entry name" value="RmlC-like cupins"/>
    <property type="match status" value="1"/>
</dbReference>
<sequence length="283" mass="29968">MNTDALGEALPLAHARAPQPGEAAPLIQALSAPLTSGPSAALGERLRLRVAASHAAQAGLLTRRRPQSAAAQSWGAGLRAWPLREQSWVVELDPLAVLSLAQPGDNALELLVLAGQGQFGTDADAQALRASHHLLLTESQAPLLQAGATGLRLYLRRHGPQGPFRAPQQAQVQAPQAWQPLRPGVEICPLHAEGQAISLLARLDSGGRVPAHPHGVDEECLMVEGELFLGDLLLREGEYQFAPAGSQHGELFADAPCLLFFHGAIDAAAIDNPYRQAQGWPPL</sequence>
<dbReference type="Pfam" id="PF12973">
    <property type="entry name" value="Cupin_7"/>
    <property type="match status" value="1"/>
</dbReference>
<dbReference type="EMBL" id="JACHHO010000002">
    <property type="protein sequence ID" value="MBB5204568.1"/>
    <property type="molecule type" value="Genomic_DNA"/>
</dbReference>
<dbReference type="RefSeq" id="WP_138855768.1">
    <property type="nucleotide sequence ID" value="NZ_CP040709.1"/>
</dbReference>
<accession>A0A840S515</accession>
<name>A0A840S515_9BURK</name>
<evidence type="ECO:0000313" key="3">
    <source>
        <dbReference type="Proteomes" id="UP000554837"/>
    </source>
</evidence>
<dbReference type="AlphaFoldDB" id="A0A840S515"/>
<evidence type="ECO:0000313" key="2">
    <source>
        <dbReference type="EMBL" id="MBB5204568.1"/>
    </source>
</evidence>
<reference evidence="2 3" key="1">
    <citation type="submission" date="2020-08" db="EMBL/GenBank/DDBJ databases">
        <title>Genomic Encyclopedia of Type Strains, Phase IV (KMG-IV): sequencing the most valuable type-strain genomes for metagenomic binning, comparative biology and taxonomic classification.</title>
        <authorList>
            <person name="Goeker M."/>
        </authorList>
    </citation>
    <scope>NUCLEOTIDE SEQUENCE [LARGE SCALE GENOMIC DNA]</scope>
    <source>
        <strain evidence="2 3">DSM 23958</strain>
    </source>
</reference>
<dbReference type="OrthoDB" id="345639at2"/>
<evidence type="ECO:0000259" key="1">
    <source>
        <dbReference type="Pfam" id="PF12973"/>
    </source>
</evidence>
<comment type="caution">
    <text evidence="2">The sequence shown here is derived from an EMBL/GenBank/DDBJ whole genome shotgun (WGS) entry which is preliminary data.</text>
</comment>
<keyword evidence="3" id="KW-1185">Reference proteome</keyword>
<dbReference type="InterPro" id="IPR014710">
    <property type="entry name" value="RmlC-like_jellyroll"/>
</dbReference>
<dbReference type="Proteomes" id="UP000554837">
    <property type="component" value="Unassembled WGS sequence"/>
</dbReference>
<dbReference type="InterPro" id="IPR011051">
    <property type="entry name" value="RmlC_Cupin_sf"/>
</dbReference>
<dbReference type="Gene3D" id="2.60.120.10">
    <property type="entry name" value="Jelly Rolls"/>
    <property type="match status" value="2"/>
</dbReference>
<gene>
    <name evidence="2" type="ORF">HNQ51_001882</name>
</gene>